<keyword evidence="2" id="KW-1185">Reference proteome</keyword>
<evidence type="ECO:0000313" key="2">
    <source>
        <dbReference type="Proteomes" id="UP000834106"/>
    </source>
</evidence>
<protein>
    <submittedName>
        <fullName evidence="1">Uncharacterized protein</fullName>
    </submittedName>
</protein>
<dbReference type="EMBL" id="OU503048">
    <property type="protein sequence ID" value="CAI9775141.1"/>
    <property type="molecule type" value="Genomic_DNA"/>
</dbReference>
<gene>
    <name evidence="1" type="ORF">FPE_LOCUS22571</name>
</gene>
<name>A0AAD1ZSR0_9LAMI</name>
<evidence type="ECO:0000313" key="1">
    <source>
        <dbReference type="EMBL" id="CAI9775141.1"/>
    </source>
</evidence>
<dbReference type="AlphaFoldDB" id="A0AAD1ZSR0"/>
<reference evidence="1" key="1">
    <citation type="submission" date="2023-05" db="EMBL/GenBank/DDBJ databases">
        <authorList>
            <person name="Huff M."/>
        </authorList>
    </citation>
    <scope>NUCLEOTIDE SEQUENCE</scope>
</reference>
<organism evidence="1 2">
    <name type="scientific">Fraxinus pennsylvanica</name>
    <dbReference type="NCBI Taxonomy" id="56036"/>
    <lineage>
        <taxon>Eukaryota</taxon>
        <taxon>Viridiplantae</taxon>
        <taxon>Streptophyta</taxon>
        <taxon>Embryophyta</taxon>
        <taxon>Tracheophyta</taxon>
        <taxon>Spermatophyta</taxon>
        <taxon>Magnoliopsida</taxon>
        <taxon>eudicotyledons</taxon>
        <taxon>Gunneridae</taxon>
        <taxon>Pentapetalae</taxon>
        <taxon>asterids</taxon>
        <taxon>lamiids</taxon>
        <taxon>Lamiales</taxon>
        <taxon>Oleaceae</taxon>
        <taxon>Oleeae</taxon>
        <taxon>Fraxinus</taxon>
    </lineage>
</organism>
<dbReference type="Proteomes" id="UP000834106">
    <property type="component" value="Chromosome 13"/>
</dbReference>
<sequence>MHNAELLIAMHSCIEESHCATLRKAVAAFSIPCLNTGGAFSQDMVCFRKNERGCATLPFTASDATVHSFYVNTSVSCCKCCLAMIFQWQSSDDGKNRERREKGLSAPIGCPSCEILGEEEEREKMVGFGLNLSVTHLRIYDTDKLTRKFLPFSVDISFDSDIAGVREFDGPSLSSKTHEHTVSMYLDMDKFNSTSSTSTLQVDKSSNSSTARSAIPMLPFN</sequence>
<proteinExistence type="predicted"/>
<accession>A0AAD1ZSR0</accession>